<organism evidence="3 4">
    <name type="scientific">Mycobacterium terramassiliense</name>
    <dbReference type="NCBI Taxonomy" id="1841859"/>
    <lineage>
        <taxon>Bacteria</taxon>
        <taxon>Bacillati</taxon>
        <taxon>Actinomycetota</taxon>
        <taxon>Actinomycetes</taxon>
        <taxon>Mycobacteriales</taxon>
        <taxon>Mycobacteriaceae</taxon>
        <taxon>Mycobacterium</taxon>
    </lineage>
</organism>
<reference evidence="3 4" key="1">
    <citation type="submission" date="2017-01" db="EMBL/GenBank/DDBJ databases">
        <authorList>
            <consortium name="Urmite Genomes"/>
        </authorList>
    </citation>
    <scope>NUCLEOTIDE SEQUENCE [LARGE SCALE GENOMIC DNA]</scope>
    <source>
        <strain evidence="3 4">AB308</strain>
    </source>
</reference>
<dbReference type="STRING" id="1841859.GCA_900157385_05129"/>
<dbReference type="Pfam" id="PF05305">
    <property type="entry name" value="DUF732"/>
    <property type="match status" value="1"/>
</dbReference>
<gene>
    <name evidence="3" type="ORF">MTAB308_5126</name>
</gene>
<proteinExistence type="predicted"/>
<dbReference type="OrthoDB" id="4752037at2"/>
<dbReference type="InterPro" id="IPR007969">
    <property type="entry name" value="DUF732"/>
</dbReference>
<protein>
    <recommendedName>
        <fullName evidence="2">DUF732 domain-containing protein</fullName>
    </recommendedName>
</protein>
<accession>A0A2U3NJD3</accession>
<evidence type="ECO:0000259" key="2">
    <source>
        <dbReference type="Pfam" id="PF05305"/>
    </source>
</evidence>
<sequence>MFIGTTGRSGALVTAIVLLSGVAILRGGAAAADPQDDRFLALLDQEGIPALQGVPNLIDTAHDVCRTLDAGMPAAGLVDAMVNNAFGIDPAEREYAPGRLARTEARFITAAVGAYCPYDQGKIASIRANRTGWNGTTRSDARQARLTSLTAAVPSGEITDPDPTQIPATPPPAAQIRTPRQPVAAPPPPKQPPPPAQKPPPPPQQVAEPPPQEPPPPAVGPQPGGAAGGGGGASGGGGGTGGGNAGGTGGTGPRDPSPGFVRLAP</sequence>
<keyword evidence="4" id="KW-1185">Reference proteome</keyword>
<feature type="domain" description="DUF732" evidence="2">
    <location>
        <begin position="35"/>
        <end position="117"/>
    </location>
</feature>
<dbReference type="AlphaFoldDB" id="A0A2U3NJD3"/>
<feature type="compositionally biased region" description="Gly residues" evidence="1">
    <location>
        <begin position="222"/>
        <end position="252"/>
    </location>
</feature>
<feature type="compositionally biased region" description="Low complexity" evidence="1">
    <location>
        <begin position="174"/>
        <end position="183"/>
    </location>
</feature>
<evidence type="ECO:0000313" key="3">
    <source>
        <dbReference type="EMBL" id="SPM31606.1"/>
    </source>
</evidence>
<dbReference type="Proteomes" id="UP000241595">
    <property type="component" value="Unassembled WGS sequence"/>
</dbReference>
<evidence type="ECO:0000313" key="4">
    <source>
        <dbReference type="Proteomes" id="UP000241595"/>
    </source>
</evidence>
<name>A0A2U3NJD3_9MYCO</name>
<feature type="region of interest" description="Disordered" evidence="1">
    <location>
        <begin position="151"/>
        <end position="265"/>
    </location>
</feature>
<dbReference type="EMBL" id="FTRV01000016">
    <property type="protein sequence ID" value="SPM31606.1"/>
    <property type="molecule type" value="Genomic_DNA"/>
</dbReference>
<feature type="compositionally biased region" description="Pro residues" evidence="1">
    <location>
        <begin position="184"/>
        <end position="220"/>
    </location>
</feature>
<evidence type="ECO:0000256" key="1">
    <source>
        <dbReference type="SAM" id="MobiDB-lite"/>
    </source>
</evidence>
<dbReference type="RefSeq" id="WP_077103334.1">
    <property type="nucleotide sequence ID" value="NZ_LT717701.1"/>
</dbReference>